<dbReference type="SUPFAM" id="SSF53474">
    <property type="entry name" value="alpha/beta-Hydrolases"/>
    <property type="match status" value="1"/>
</dbReference>
<dbReference type="InterPro" id="IPR000073">
    <property type="entry name" value="AB_hydrolase_1"/>
</dbReference>
<dbReference type="Gene3D" id="3.40.50.1820">
    <property type="entry name" value="alpha/beta hydrolase"/>
    <property type="match status" value="1"/>
</dbReference>
<evidence type="ECO:0000313" key="2">
    <source>
        <dbReference type="EMBL" id="GLB33147.1"/>
    </source>
</evidence>
<proteinExistence type="predicted"/>
<dbReference type="OrthoDB" id="94039at2759"/>
<dbReference type="InterPro" id="IPR029058">
    <property type="entry name" value="AB_hydrolase_fold"/>
</dbReference>
<sequence length="424" mass="47509">MPSLVAEKFTLTTSTHGVPLVSTIKRYTRASGTGPRPQEPSAILLLGHGAGFPKETWEPTTEDLFALDDSQAPASDGALRVREAWALDCQNHGEAAVRNAEILAKDSALVDIYDYADAFASLFRSGLLGTLDPALHKVFLVGHSAGTVGVTLATSYFNPPSMIPFAGVILVDPPMSSRSMEGQETEAYKLLAAMTPRRRDLWASREAAAKWMRARPPFANWDERVFEIYVKYGLQPLPTPYYPDKQGVTLTTHRSGENIAFTGIKFIYHALYRLNQICEYVPVHLIYGAENDLFSREQQESIVDPKNGRTFASVTRLKGVGHLVVEEAPLKLAKSIFTIMRKTPRQDDETGISLVIFRSMKHRLVQYLEQCEIRSVQIKRCFSDTEAPRFECYISLYHTAPWNYYCPMPTLDIEAPRTIVDIID</sequence>
<gene>
    <name evidence="2" type="ORF">LshimejAT787_0100320</name>
</gene>
<organism evidence="2 3">
    <name type="scientific">Lyophyllum shimeji</name>
    <name type="common">Hon-shimeji</name>
    <name type="synonym">Tricholoma shimeji</name>
    <dbReference type="NCBI Taxonomy" id="47721"/>
    <lineage>
        <taxon>Eukaryota</taxon>
        <taxon>Fungi</taxon>
        <taxon>Dikarya</taxon>
        <taxon>Basidiomycota</taxon>
        <taxon>Agaricomycotina</taxon>
        <taxon>Agaricomycetes</taxon>
        <taxon>Agaricomycetidae</taxon>
        <taxon>Agaricales</taxon>
        <taxon>Tricholomatineae</taxon>
        <taxon>Lyophyllaceae</taxon>
        <taxon>Lyophyllum</taxon>
    </lineage>
</organism>
<name>A0A9P3UHQ3_LYOSH</name>
<evidence type="ECO:0000259" key="1">
    <source>
        <dbReference type="Pfam" id="PF12697"/>
    </source>
</evidence>
<dbReference type="Proteomes" id="UP001063166">
    <property type="component" value="Unassembled WGS sequence"/>
</dbReference>
<dbReference type="AlphaFoldDB" id="A0A9P3UHQ3"/>
<accession>A0A9P3UHQ3</accession>
<dbReference type="Pfam" id="PF12697">
    <property type="entry name" value="Abhydrolase_6"/>
    <property type="match status" value="1"/>
</dbReference>
<dbReference type="EMBL" id="BRPK01000001">
    <property type="protein sequence ID" value="GLB33147.1"/>
    <property type="molecule type" value="Genomic_DNA"/>
</dbReference>
<keyword evidence="3" id="KW-1185">Reference proteome</keyword>
<evidence type="ECO:0000313" key="3">
    <source>
        <dbReference type="Proteomes" id="UP001063166"/>
    </source>
</evidence>
<feature type="domain" description="AB hydrolase-1" evidence="1">
    <location>
        <begin position="44"/>
        <end position="333"/>
    </location>
</feature>
<comment type="caution">
    <text evidence="2">The sequence shown here is derived from an EMBL/GenBank/DDBJ whole genome shotgun (WGS) entry which is preliminary data.</text>
</comment>
<protein>
    <recommendedName>
        <fullName evidence="1">AB hydrolase-1 domain-containing protein</fullName>
    </recommendedName>
</protein>
<reference evidence="2" key="1">
    <citation type="submission" date="2022-07" db="EMBL/GenBank/DDBJ databases">
        <title>The genome of Lyophyllum shimeji provides insight into the initial evolution of ectomycorrhizal fungal genome.</title>
        <authorList>
            <person name="Kobayashi Y."/>
            <person name="Shibata T."/>
            <person name="Hirakawa H."/>
            <person name="Shigenobu S."/>
            <person name="Nishiyama T."/>
            <person name="Yamada A."/>
            <person name="Hasebe M."/>
            <person name="Kawaguchi M."/>
        </authorList>
    </citation>
    <scope>NUCLEOTIDE SEQUENCE</scope>
    <source>
        <strain evidence="2">AT787</strain>
    </source>
</reference>